<evidence type="ECO:0000256" key="1">
    <source>
        <dbReference type="ARBA" id="ARBA00023125"/>
    </source>
</evidence>
<evidence type="ECO:0000313" key="6">
    <source>
        <dbReference type="Proteomes" id="UP000603708"/>
    </source>
</evidence>
<dbReference type="InterPro" id="IPR036457">
    <property type="entry name" value="PPM-type-like_dom_sf"/>
</dbReference>
<protein>
    <recommendedName>
        <fullName evidence="7">MerR family transcriptional regulator</fullName>
    </recommendedName>
</protein>
<dbReference type="CDD" id="cd01107">
    <property type="entry name" value="HTH_BmrR"/>
    <property type="match status" value="1"/>
</dbReference>
<dbReference type="GO" id="GO:0003700">
    <property type="term" value="F:DNA-binding transcription factor activity"/>
    <property type="evidence" value="ECO:0007669"/>
    <property type="project" value="InterPro"/>
</dbReference>
<dbReference type="Pfam" id="PF13411">
    <property type="entry name" value="MerR_1"/>
    <property type="match status" value="1"/>
</dbReference>
<dbReference type="InterPro" id="IPR047057">
    <property type="entry name" value="MerR_fam"/>
</dbReference>
<comment type="caution">
    <text evidence="5">The sequence shown here is derived from an EMBL/GenBank/DDBJ whole genome shotgun (WGS) entry which is preliminary data.</text>
</comment>
<dbReference type="SMART" id="SM00332">
    <property type="entry name" value="PP2Cc"/>
    <property type="match status" value="1"/>
</dbReference>
<evidence type="ECO:0000256" key="2">
    <source>
        <dbReference type="SAM" id="MobiDB-lite"/>
    </source>
</evidence>
<dbReference type="InterPro" id="IPR000551">
    <property type="entry name" value="MerR-type_HTH_dom"/>
</dbReference>
<sequence length="401" mass="41320">MDGQSRGGSAGAGSTERGGAGGRPADVPAGAGRDAPVLTIGVFARAARLSPKALRLYDELGLLRPARVDTATGYRYYAVGQLEQARLVAWLRRLGMPLERIRRVCAAGSAAAAHEVAAFWADVEADTAARRALASFLVEELSRKDTVMTRDPDLPVPAAPLRLSYAALTDTGLIRPDNQDAVYAGSRVLAVADGFGPGGAPASSAAVAALGALEDTARSVPAGQVLNLLDDAVRDAARAVREAAGAGAAPDEQGTTLTALVWTGSELALVHIGDCRAYLLRDGGLFRITTDDTLVQSMVDEGRLTPAEAAAHPQRSLLLKALTAGAAHVPRVWLRQAGAGDRYVLCSDGVTTALPEGELRDVVAAAATPEDATRDLVGRVRAAGAPDNVSCVVADVEPAAA</sequence>
<dbReference type="Gene3D" id="3.60.40.10">
    <property type="entry name" value="PPM-type phosphatase domain"/>
    <property type="match status" value="1"/>
</dbReference>
<feature type="region of interest" description="Disordered" evidence="2">
    <location>
        <begin position="1"/>
        <end position="30"/>
    </location>
</feature>
<evidence type="ECO:0000259" key="4">
    <source>
        <dbReference type="PROSITE" id="PS51746"/>
    </source>
</evidence>
<dbReference type="Proteomes" id="UP000603708">
    <property type="component" value="Unassembled WGS sequence"/>
</dbReference>
<accession>A0A919L5F7</accession>
<keyword evidence="1" id="KW-0238">DNA-binding</keyword>
<dbReference type="SUPFAM" id="SSF81606">
    <property type="entry name" value="PP2C-like"/>
    <property type="match status" value="1"/>
</dbReference>
<dbReference type="AlphaFoldDB" id="A0A919L5F7"/>
<evidence type="ECO:0000313" key="5">
    <source>
        <dbReference type="EMBL" id="GHH84129.1"/>
    </source>
</evidence>
<reference evidence="5" key="2">
    <citation type="submission" date="2020-09" db="EMBL/GenBank/DDBJ databases">
        <authorList>
            <person name="Sun Q."/>
            <person name="Ohkuma M."/>
        </authorList>
    </citation>
    <scope>NUCLEOTIDE SEQUENCE</scope>
    <source>
        <strain evidence="5">JCM 5069</strain>
    </source>
</reference>
<dbReference type="SMART" id="SM00422">
    <property type="entry name" value="HTH_MERR"/>
    <property type="match status" value="1"/>
</dbReference>
<feature type="compositionally biased region" description="Gly residues" evidence="2">
    <location>
        <begin position="1"/>
        <end position="22"/>
    </location>
</feature>
<dbReference type="InterPro" id="IPR009061">
    <property type="entry name" value="DNA-bd_dom_put_sf"/>
</dbReference>
<dbReference type="CDD" id="cd00143">
    <property type="entry name" value="PP2Cc"/>
    <property type="match status" value="1"/>
</dbReference>
<dbReference type="InterPro" id="IPR001932">
    <property type="entry name" value="PPM-type_phosphatase-like_dom"/>
</dbReference>
<evidence type="ECO:0008006" key="7">
    <source>
        <dbReference type="Google" id="ProtNLM"/>
    </source>
</evidence>
<proteinExistence type="predicted"/>
<dbReference type="SUPFAM" id="SSF46955">
    <property type="entry name" value="Putative DNA-binding domain"/>
    <property type="match status" value="1"/>
</dbReference>
<dbReference type="Pfam" id="PF13672">
    <property type="entry name" value="PP2C_2"/>
    <property type="match status" value="1"/>
</dbReference>
<dbReference type="PROSITE" id="PS51746">
    <property type="entry name" value="PPM_2"/>
    <property type="match status" value="1"/>
</dbReference>
<feature type="domain" description="PPM-type phosphatase" evidence="4">
    <location>
        <begin position="164"/>
        <end position="396"/>
    </location>
</feature>
<name>A0A919L5F7_9ACTN</name>
<evidence type="ECO:0000259" key="3">
    <source>
        <dbReference type="PROSITE" id="PS50937"/>
    </source>
</evidence>
<feature type="domain" description="HTH merR-type" evidence="3">
    <location>
        <begin position="37"/>
        <end position="107"/>
    </location>
</feature>
<dbReference type="EMBL" id="BNCD01000015">
    <property type="protein sequence ID" value="GHH84129.1"/>
    <property type="molecule type" value="Genomic_DNA"/>
</dbReference>
<reference evidence="5" key="1">
    <citation type="journal article" date="2014" name="Int. J. Syst. Evol. Microbiol.">
        <title>Complete genome sequence of Corynebacterium casei LMG S-19264T (=DSM 44701T), isolated from a smear-ripened cheese.</title>
        <authorList>
            <consortium name="US DOE Joint Genome Institute (JGI-PGF)"/>
            <person name="Walter F."/>
            <person name="Albersmeier A."/>
            <person name="Kalinowski J."/>
            <person name="Ruckert C."/>
        </authorList>
    </citation>
    <scope>NUCLEOTIDE SEQUENCE</scope>
    <source>
        <strain evidence="5">JCM 5069</strain>
    </source>
</reference>
<dbReference type="PANTHER" id="PTHR30204">
    <property type="entry name" value="REDOX-CYCLING DRUG-SENSING TRANSCRIPTIONAL ACTIVATOR SOXR"/>
    <property type="match status" value="1"/>
</dbReference>
<dbReference type="SMART" id="SM00331">
    <property type="entry name" value="PP2C_SIG"/>
    <property type="match status" value="1"/>
</dbReference>
<dbReference type="PROSITE" id="PS50937">
    <property type="entry name" value="HTH_MERR_2"/>
    <property type="match status" value="1"/>
</dbReference>
<dbReference type="GO" id="GO:0003677">
    <property type="term" value="F:DNA binding"/>
    <property type="evidence" value="ECO:0007669"/>
    <property type="project" value="UniProtKB-KW"/>
</dbReference>
<dbReference type="PANTHER" id="PTHR30204:SF97">
    <property type="entry name" value="MERR FAMILY REGULATORY PROTEIN"/>
    <property type="match status" value="1"/>
</dbReference>
<organism evidence="5 6">
    <name type="scientific">Streptomyces sulfonofaciens</name>
    <dbReference type="NCBI Taxonomy" id="68272"/>
    <lineage>
        <taxon>Bacteria</taxon>
        <taxon>Bacillati</taxon>
        <taxon>Actinomycetota</taxon>
        <taxon>Actinomycetes</taxon>
        <taxon>Kitasatosporales</taxon>
        <taxon>Streptomycetaceae</taxon>
        <taxon>Streptomyces</taxon>
    </lineage>
</organism>
<keyword evidence="6" id="KW-1185">Reference proteome</keyword>
<dbReference type="PROSITE" id="PS00552">
    <property type="entry name" value="HTH_MERR_1"/>
    <property type="match status" value="1"/>
</dbReference>
<dbReference type="Gene3D" id="1.10.1660.10">
    <property type="match status" value="1"/>
</dbReference>
<gene>
    <name evidence="5" type="ORF">GCM10018793_47700</name>
</gene>